<keyword evidence="1" id="KW-0472">Membrane</keyword>
<dbReference type="Pfam" id="PF07238">
    <property type="entry name" value="PilZ"/>
    <property type="match status" value="1"/>
</dbReference>
<feature type="domain" description="PilZ" evidence="2">
    <location>
        <begin position="23"/>
        <end position="98"/>
    </location>
</feature>
<keyword evidence="4" id="KW-1185">Reference proteome</keyword>
<protein>
    <submittedName>
        <fullName evidence="3">PilZ domain-containing protein</fullName>
    </submittedName>
</protein>
<reference evidence="3 4" key="1">
    <citation type="submission" date="2020-04" db="EMBL/GenBank/DDBJ databases">
        <title>Novosphingobium sp. TW-4 isolated from soil.</title>
        <authorList>
            <person name="Dahal R.H."/>
            <person name="Chaudhary D.K."/>
        </authorList>
    </citation>
    <scope>NUCLEOTIDE SEQUENCE [LARGE SCALE GENOMIC DNA]</scope>
    <source>
        <strain evidence="3 4">TW-4</strain>
    </source>
</reference>
<comment type="caution">
    <text evidence="3">The sequence shown here is derived from an EMBL/GenBank/DDBJ whole genome shotgun (WGS) entry which is preliminary data.</text>
</comment>
<dbReference type="RefSeq" id="WP_169495442.1">
    <property type="nucleotide sequence ID" value="NZ_JABBGM010000023.1"/>
</dbReference>
<keyword evidence="1" id="KW-1133">Transmembrane helix</keyword>
<dbReference type="AlphaFoldDB" id="A0A7Y0BTD2"/>
<dbReference type="InterPro" id="IPR009875">
    <property type="entry name" value="PilZ_domain"/>
</dbReference>
<dbReference type="GO" id="GO:0035438">
    <property type="term" value="F:cyclic-di-GMP binding"/>
    <property type="evidence" value="ECO:0007669"/>
    <property type="project" value="InterPro"/>
</dbReference>
<dbReference type="EMBL" id="JABBGM010000023">
    <property type="protein sequence ID" value="NML96252.1"/>
    <property type="molecule type" value="Genomic_DNA"/>
</dbReference>
<feature type="transmembrane region" description="Helical" evidence="1">
    <location>
        <begin position="141"/>
        <end position="164"/>
    </location>
</feature>
<evidence type="ECO:0000259" key="2">
    <source>
        <dbReference type="Pfam" id="PF07238"/>
    </source>
</evidence>
<keyword evidence="1" id="KW-0812">Transmembrane</keyword>
<dbReference type="SUPFAM" id="SSF141371">
    <property type="entry name" value="PilZ domain-like"/>
    <property type="match status" value="1"/>
</dbReference>
<gene>
    <name evidence="3" type="ORF">HHL27_21590</name>
</gene>
<proteinExistence type="predicted"/>
<sequence>MNDLAQTFSKTEDLDDRVSIRRPLKLLTVVVQTSTELQMGTLLDLSESGMLLEVSSPLQAGSAVTVDLPESGLTRATAVWASGNYAGCQFDEPLSRKTISASLLRAEPGSTVSGELVNQWDLDTGAAQEPEIEKLSPRARIGILLGSSAFLWALIAAPLIGHLAL</sequence>
<evidence type="ECO:0000256" key="1">
    <source>
        <dbReference type="SAM" id="Phobius"/>
    </source>
</evidence>
<dbReference type="Proteomes" id="UP000583556">
    <property type="component" value="Unassembled WGS sequence"/>
</dbReference>
<name>A0A7Y0BTD2_9SPHN</name>
<evidence type="ECO:0000313" key="4">
    <source>
        <dbReference type="Proteomes" id="UP000583556"/>
    </source>
</evidence>
<accession>A0A7Y0BTD2</accession>
<evidence type="ECO:0000313" key="3">
    <source>
        <dbReference type="EMBL" id="NML96252.1"/>
    </source>
</evidence>
<organism evidence="3 4">
    <name type="scientific">Novosphingobium olei</name>
    <dbReference type="NCBI Taxonomy" id="2728851"/>
    <lineage>
        <taxon>Bacteria</taxon>
        <taxon>Pseudomonadati</taxon>
        <taxon>Pseudomonadota</taxon>
        <taxon>Alphaproteobacteria</taxon>
        <taxon>Sphingomonadales</taxon>
        <taxon>Sphingomonadaceae</taxon>
        <taxon>Novosphingobium</taxon>
    </lineage>
</organism>